<dbReference type="Proteomes" id="UP000324222">
    <property type="component" value="Unassembled WGS sequence"/>
</dbReference>
<comment type="caution">
    <text evidence="1">The sequence shown here is derived from an EMBL/GenBank/DDBJ whole genome shotgun (WGS) entry which is preliminary data.</text>
</comment>
<evidence type="ECO:0000313" key="2">
    <source>
        <dbReference type="Proteomes" id="UP000324222"/>
    </source>
</evidence>
<organism evidence="1 2">
    <name type="scientific">Portunus trituberculatus</name>
    <name type="common">Swimming crab</name>
    <name type="synonym">Neptunus trituberculatus</name>
    <dbReference type="NCBI Taxonomy" id="210409"/>
    <lineage>
        <taxon>Eukaryota</taxon>
        <taxon>Metazoa</taxon>
        <taxon>Ecdysozoa</taxon>
        <taxon>Arthropoda</taxon>
        <taxon>Crustacea</taxon>
        <taxon>Multicrustacea</taxon>
        <taxon>Malacostraca</taxon>
        <taxon>Eumalacostraca</taxon>
        <taxon>Eucarida</taxon>
        <taxon>Decapoda</taxon>
        <taxon>Pleocyemata</taxon>
        <taxon>Brachyura</taxon>
        <taxon>Eubrachyura</taxon>
        <taxon>Portunoidea</taxon>
        <taxon>Portunidae</taxon>
        <taxon>Portuninae</taxon>
        <taxon>Portunus</taxon>
    </lineage>
</organism>
<accession>A0A5B7HLX6</accession>
<sequence length="113" mass="12602">MSEAAPSGVPDTVRVRSIETSHTVWCGSIRCCQVHDEQSHSVTGFSKSVSSLGLNCPANMASSTSVKEKSCHWDRKETLLLIELYRQNPCLRNVKADVYKDRNKRVVQGHTLN</sequence>
<reference evidence="1 2" key="1">
    <citation type="submission" date="2019-05" db="EMBL/GenBank/DDBJ databases">
        <title>Another draft genome of Portunus trituberculatus and its Hox gene families provides insights of decapod evolution.</title>
        <authorList>
            <person name="Jeong J.-H."/>
            <person name="Song I."/>
            <person name="Kim S."/>
            <person name="Choi T."/>
            <person name="Kim D."/>
            <person name="Ryu S."/>
            <person name="Kim W."/>
        </authorList>
    </citation>
    <scope>NUCLEOTIDE SEQUENCE [LARGE SCALE GENOMIC DNA]</scope>
    <source>
        <tissue evidence="1">Muscle</tissue>
    </source>
</reference>
<dbReference type="EMBL" id="VSRR010037748">
    <property type="protein sequence ID" value="MPC73891.1"/>
    <property type="molecule type" value="Genomic_DNA"/>
</dbReference>
<dbReference type="AlphaFoldDB" id="A0A5B7HLX6"/>
<keyword evidence="2" id="KW-1185">Reference proteome</keyword>
<gene>
    <name evidence="1" type="ORF">E2C01_068232</name>
</gene>
<name>A0A5B7HLX6_PORTR</name>
<evidence type="ECO:0000313" key="1">
    <source>
        <dbReference type="EMBL" id="MPC73891.1"/>
    </source>
</evidence>
<protein>
    <submittedName>
        <fullName evidence="1">Uncharacterized protein</fullName>
    </submittedName>
</protein>
<proteinExistence type="predicted"/>